<comment type="caution">
    <text evidence="1">The sequence shown here is derived from an EMBL/GenBank/DDBJ whole genome shotgun (WGS) entry which is preliminary data.</text>
</comment>
<dbReference type="Proteomes" id="UP001165064">
    <property type="component" value="Unassembled WGS sequence"/>
</dbReference>
<gene>
    <name evidence="1" type="ORF">Amon02_001084900</name>
</gene>
<protein>
    <submittedName>
        <fullName evidence="1">Unnamed protein product</fullName>
    </submittedName>
</protein>
<sequence>MSKDVSQVLTFAYYFSHIMLSRKYIQLNKSPSKYLHNAYRTACHYSFEMLISMISLSAKFVRGSPAFQMNQMVYACITLFDFLGFMPPAEKKRSLSLITQSYWHLNQIGEKMNDATETISGIIRKLADMANNNQVFEYEQKIGSVGQGSITEEFNRKLKRKHKQNNQKDQNSESNDNNSFLSQQQQQLSTDDLPLSEIRSAGSSPASFSQSSFTNQISLANEYPSSLKLLGHYGLGSGAETPTSGVSIAGNLVSSMPQRHFLNPQNVVVSPSNSTQQPSPLTLAL</sequence>
<dbReference type="EMBL" id="BSXS01011174">
    <property type="protein sequence ID" value="GME99865.1"/>
    <property type="molecule type" value="Genomic_DNA"/>
</dbReference>
<reference evidence="1" key="1">
    <citation type="submission" date="2023-04" db="EMBL/GenBank/DDBJ databases">
        <title>Ambrosiozyma monospora NBRC 10751.</title>
        <authorList>
            <person name="Ichikawa N."/>
            <person name="Sato H."/>
            <person name="Tonouchi N."/>
        </authorList>
    </citation>
    <scope>NUCLEOTIDE SEQUENCE</scope>
    <source>
        <strain evidence="1">NBRC 10751</strain>
    </source>
</reference>
<evidence type="ECO:0000313" key="1">
    <source>
        <dbReference type="EMBL" id="GME99865.1"/>
    </source>
</evidence>
<accession>A0ACB5U2Q9</accession>
<proteinExistence type="predicted"/>
<organism evidence="1 2">
    <name type="scientific">Ambrosiozyma monospora</name>
    <name type="common">Yeast</name>
    <name type="synonym">Endomycopsis monosporus</name>
    <dbReference type="NCBI Taxonomy" id="43982"/>
    <lineage>
        <taxon>Eukaryota</taxon>
        <taxon>Fungi</taxon>
        <taxon>Dikarya</taxon>
        <taxon>Ascomycota</taxon>
        <taxon>Saccharomycotina</taxon>
        <taxon>Pichiomycetes</taxon>
        <taxon>Pichiales</taxon>
        <taxon>Pichiaceae</taxon>
        <taxon>Ambrosiozyma</taxon>
    </lineage>
</organism>
<keyword evidence="2" id="KW-1185">Reference proteome</keyword>
<name>A0ACB5U2Q9_AMBMO</name>
<evidence type="ECO:0000313" key="2">
    <source>
        <dbReference type="Proteomes" id="UP001165064"/>
    </source>
</evidence>